<keyword evidence="3" id="KW-0813">Transport</keyword>
<evidence type="ECO:0000313" key="9">
    <source>
        <dbReference type="EMBL" id="ORJ61614.1"/>
    </source>
</evidence>
<keyword evidence="4" id="KW-1003">Cell membrane</keyword>
<dbReference type="GO" id="GO:0005886">
    <property type="term" value="C:plasma membrane"/>
    <property type="evidence" value="ECO:0007669"/>
    <property type="project" value="UniProtKB-SubCell"/>
</dbReference>
<accession>A0A1X0Y9B1</accession>
<evidence type="ECO:0008006" key="11">
    <source>
        <dbReference type="Google" id="ProtNLM"/>
    </source>
</evidence>
<evidence type="ECO:0000256" key="6">
    <source>
        <dbReference type="ARBA" id="ARBA00022989"/>
    </source>
</evidence>
<keyword evidence="7 8" id="KW-0472">Membrane</keyword>
<keyword evidence="5 8" id="KW-0812">Transmembrane</keyword>
<feature type="transmembrane region" description="Helical" evidence="8">
    <location>
        <begin position="339"/>
        <end position="364"/>
    </location>
</feature>
<evidence type="ECO:0000256" key="3">
    <source>
        <dbReference type="ARBA" id="ARBA00022448"/>
    </source>
</evidence>
<keyword evidence="6 8" id="KW-1133">Transmembrane helix</keyword>
<organism evidence="9 10">
    <name type="scientific">Geothermobacter hydrogeniphilus</name>
    <dbReference type="NCBI Taxonomy" id="1969733"/>
    <lineage>
        <taxon>Bacteria</taxon>
        <taxon>Pseudomonadati</taxon>
        <taxon>Thermodesulfobacteriota</taxon>
        <taxon>Desulfuromonadia</taxon>
        <taxon>Desulfuromonadales</taxon>
        <taxon>Geothermobacteraceae</taxon>
        <taxon>Geothermobacter</taxon>
    </lineage>
</organism>
<feature type="transmembrane region" description="Helical" evidence="8">
    <location>
        <begin position="92"/>
        <end position="114"/>
    </location>
</feature>
<comment type="subcellular location">
    <subcellularLocation>
        <location evidence="1">Cell membrane</location>
        <topology evidence="1">Multi-pass membrane protein</topology>
    </subcellularLocation>
</comment>
<feature type="transmembrane region" description="Helical" evidence="8">
    <location>
        <begin position="185"/>
        <end position="207"/>
    </location>
</feature>
<evidence type="ECO:0000256" key="4">
    <source>
        <dbReference type="ARBA" id="ARBA00022475"/>
    </source>
</evidence>
<dbReference type="Proteomes" id="UP000193136">
    <property type="component" value="Unassembled WGS sequence"/>
</dbReference>
<proteinExistence type="inferred from homology"/>
<feature type="transmembrane region" description="Helical" evidence="8">
    <location>
        <begin position="270"/>
        <end position="299"/>
    </location>
</feature>
<name>A0A1X0Y9B1_9BACT</name>
<sequence length="383" mass="40481">MFARGSRIQGILISVQGPSNFLIRSPLMDNNKIFTRNVIETVIKVTILGALVVWSFLLMKPFLVPVVWGGILAVATDPFITRVARLLGGRKSLAAILFVLVIITALIIPSVVLVSSSIDTVQTLTVRIQKGTLNIPLPPARVADWPLIGESVYETWQLASTNLTEALGQFAPHIKKAIGPLLNSVGGGLVGLLTVMLSTFIAGFFLAKADPVAATVQKIVTRLAGDRGVEITTLATATIRGVMLGVVGVAIVQAVLATAGMLMVEVPAAGIWAILVLIFAVAQLPPILILGPVAAYVFSVSETTPAVLFLIWSIVVSASDGFLKPLLMGRGVNIPMPVILIGALGGMMLSGIIGLFVGAVVLAIMYSLFKAWMDEDEDVERAT</sequence>
<dbReference type="STRING" id="1969733.B5V00_06140"/>
<comment type="caution">
    <text evidence="9">The sequence shown here is derived from an EMBL/GenBank/DDBJ whole genome shotgun (WGS) entry which is preliminary data.</text>
</comment>
<reference evidence="9 10" key="1">
    <citation type="submission" date="2017-03" db="EMBL/GenBank/DDBJ databases">
        <title>Genome sequence of Geothermobacter sp. EPR-M, Deep-Sea Iron Reducer.</title>
        <authorList>
            <person name="Tully B."/>
            <person name="Savalia P."/>
            <person name="Abuyen K."/>
            <person name="Baughan C."/>
            <person name="Romero E."/>
            <person name="Ronkowski C."/>
            <person name="Torres B."/>
            <person name="Tremblay J."/>
            <person name="Trujillo A."/>
            <person name="Tyler M."/>
            <person name="Perez-Rodriguez I."/>
            <person name="Amend J."/>
        </authorList>
    </citation>
    <scope>NUCLEOTIDE SEQUENCE [LARGE SCALE GENOMIC DNA]</scope>
    <source>
        <strain evidence="9 10">EPR-M</strain>
    </source>
</reference>
<evidence type="ECO:0000256" key="5">
    <source>
        <dbReference type="ARBA" id="ARBA00022692"/>
    </source>
</evidence>
<evidence type="ECO:0000256" key="7">
    <source>
        <dbReference type="ARBA" id="ARBA00023136"/>
    </source>
</evidence>
<comment type="similarity">
    <text evidence="2">Belongs to the autoinducer-2 exporter (AI-2E) (TC 2.A.86) family.</text>
</comment>
<dbReference type="AlphaFoldDB" id="A0A1X0Y9B1"/>
<feature type="transmembrane region" description="Helical" evidence="8">
    <location>
        <begin position="242"/>
        <end position="264"/>
    </location>
</feature>
<gene>
    <name evidence="9" type="ORF">B5V00_06140</name>
</gene>
<evidence type="ECO:0000256" key="1">
    <source>
        <dbReference type="ARBA" id="ARBA00004651"/>
    </source>
</evidence>
<dbReference type="EMBL" id="NAAD01000005">
    <property type="protein sequence ID" value="ORJ61614.1"/>
    <property type="molecule type" value="Genomic_DNA"/>
</dbReference>
<feature type="transmembrane region" description="Helical" evidence="8">
    <location>
        <begin position="306"/>
        <end position="327"/>
    </location>
</feature>
<dbReference type="Pfam" id="PF01594">
    <property type="entry name" value="AI-2E_transport"/>
    <property type="match status" value="1"/>
</dbReference>
<evidence type="ECO:0000256" key="8">
    <source>
        <dbReference type="SAM" id="Phobius"/>
    </source>
</evidence>
<protein>
    <recommendedName>
        <fullName evidence="11">PurR-regulated permease PerM</fullName>
    </recommendedName>
</protein>
<evidence type="ECO:0000256" key="2">
    <source>
        <dbReference type="ARBA" id="ARBA00009773"/>
    </source>
</evidence>
<dbReference type="PANTHER" id="PTHR21716:SF67">
    <property type="entry name" value="TRANSPORT PROTEIN YDIK-RELATED"/>
    <property type="match status" value="1"/>
</dbReference>
<dbReference type="InterPro" id="IPR002549">
    <property type="entry name" value="AI-2E-like"/>
</dbReference>
<evidence type="ECO:0000313" key="10">
    <source>
        <dbReference type="Proteomes" id="UP000193136"/>
    </source>
</evidence>
<feature type="transmembrane region" description="Helical" evidence="8">
    <location>
        <begin position="38"/>
        <end position="56"/>
    </location>
</feature>
<keyword evidence="10" id="KW-1185">Reference proteome</keyword>
<dbReference type="PANTHER" id="PTHR21716">
    <property type="entry name" value="TRANSMEMBRANE PROTEIN"/>
    <property type="match status" value="1"/>
</dbReference>
<feature type="transmembrane region" description="Helical" evidence="8">
    <location>
        <begin position="62"/>
        <end position="80"/>
    </location>
</feature>
<dbReference type="OrthoDB" id="9773730at2"/>